<feature type="binding site" evidence="9">
    <location>
        <begin position="124"/>
        <end position="130"/>
    </location>
    <ligand>
        <name>ATP</name>
        <dbReference type="ChEBI" id="CHEBI:30616"/>
    </ligand>
</feature>
<dbReference type="UniPathway" id="UPA00241">
    <property type="reaction ID" value="UER00355"/>
</dbReference>
<feature type="binding site" evidence="9">
    <location>
        <position position="88"/>
    </location>
    <ligand>
        <name>substrate</name>
    </ligand>
</feature>
<dbReference type="Proteomes" id="UP000036270">
    <property type="component" value="Unassembled WGS sequence"/>
</dbReference>
<comment type="caution">
    <text evidence="11">The sequence shown here is derived from an EMBL/GenBank/DDBJ whole genome shotgun (WGS) entry which is preliminary data.</text>
</comment>
<name>A0A0J5P5I5_9PAST</name>
<dbReference type="InterPro" id="IPR001980">
    <property type="entry name" value="PPAT"/>
</dbReference>
<feature type="domain" description="Cytidyltransferase-like" evidence="10">
    <location>
        <begin position="6"/>
        <end position="134"/>
    </location>
</feature>
<dbReference type="GO" id="GO:0004595">
    <property type="term" value="F:pantetheine-phosphate adenylyltransferase activity"/>
    <property type="evidence" value="ECO:0007669"/>
    <property type="project" value="UniProtKB-UniRule"/>
</dbReference>
<dbReference type="GO" id="GO:0005737">
    <property type="term" value="C:cytoplasm"/>
    <property type="evidence" value="ECO:0007669"/>
    <property type="project" value="UniProtKB-SubCell"/>
</dbReference>
<dbReference type="Pfam" id="PF01467">
    <property type="entry name" value="CTP_transf_like"/>
    <property type="match status" value="1"/>
</dbReference>
<keyword evidence="12" id="KW-1185">Reference proteome</keyword>
<comment type="cofactor">
    <cofactor evidence="9">
        <name>Mg(2+)</name>
        <dbReference type="ChEBI" id="CHEBI:18420"/>
    </cofactor>
</comment>
<accession>A0A0J5P5I5</accession>
<evidence type="ECO:0000259" key="10">
    <source>
        <dbReference type="Pfam" id="PF01467"/>
    </source>
</evidence>
<evidence type="ECO:0000256" key="4">
    <source>
        <dbReference type="ARBA" id="ARBA00022741"/>
    </source>
</evidence>
<gene>
    <name evidence="9 11" type="primary">coaD</name>
    <name evidence="11" type="ORF">RO21_05875</name>
</gene>
<comment type="catalytic activity">
    <reaction evidence="8 9">
        <text>(R)-4'-phosphopantetheine + ATP + H(+) = 3'-dephospho-CoA + diphosphate</text>
        <dbReference type="Rhea" id="RHEA:19801"/>
        <dbReference type="ChEBI" id="CHEBI:15378"/>
        <dbReference type="ChEBI" id="CHEBI:30616"/>
        <dbReference type="ChEBI" id="CHEBI:33019"/>
        <dbReference type="ChEBI" id="CHEBI:57328"/>
        <dbReference type="ChEBI" id="CHEBI:61723"/>
        <dbReference type="EC" id="2.7.7.3"/>
    </reaction>
</comment>
<evidence type="ECO:0000313" key="11">
    <source>
        <dbReference type="EMBL" id="KMK51531.1"/>
    </source>
</evidence>
<keyword evidence="2 9" id="KW-0808">Transferase</keyword>
<dbReference type="NCBIfam" id="TIGR01510">
    <property type="entry name" value="coaD_prev_kdtB"/>
    <property type="match status" value="1"/>
</dbReference>
<keyword evidence="1 9" id="KW-0963">Cytoplasm</keyword>
<reference evidence="11 12" key="1">
    <citation type="submission" date="2014-12" db="EMBL/GenBank/DDBJ databases">
        <title>Reclassification of Actinobacillus muris as Muribacter muris.</title>
        <authorList>
            <person name="Christensen H."/>
            <person name="Nicklas W."/>
            <person name="Bisgaard M."/>
        </authorList>
    </citation>
    <scope>NUCLEOTIDE SEQUENCE [LARGE SCALE GENOMIC DNA]</scope>
    <source>
        <strain evidence="11 12">Ackerman80-443D</strain>
    </source>
</reference>
<feature type="binding site" evidence="9">
    <location>
        <position position="74"/>
    </location>
    <ligand>
        <name>substrate</name>
    </ligand>
</feature>
<dbReference type="Gene3D" id="3.40.50.620">
    <property type="entry name" value="HUPs"/>
    <property type="match status" value="1"/>
</dbReference>
<feature type="binding site" evidence="9">
    <location>
        <begin position="89"/>
        <end position="91"/>
    </location>
    <ligand>
        <name>ATP</name>
        <dbReference type="ChEBI" id="CHEBI:30616"/>
    </ligand>
</feature>
<feature type="site" description="Transition state stabilizer" evidence="9">
    <location>
        <position position="18"/>
    </location>
</feature>
<comment type="function">
    <text evidence="9">Reversibly transfers an adenylyl group from ATP to 4'-phosphopantetheine, yielding dephospho-CoA (dPCoA) and pyrophosphate.</text>
</comment>
<dbReference type="PATRIC" id="fig|67855.3.peg.1154"/>
<evidence type="ECO:0000313" key="12">
    <source>
        <dbReference type="Proteomes" id="UP000036270"/>
    </source>
</evidence>
<feature type="binding site" evidence="9">
    <location>
        <begin position="10"/>
        <end position="11"/>
    </location>
    <ligand>
        <name>ATP</name>
        <dbReference type="ChEBI" id="CHEBI:30616"/>
    </ligand>
</feature>
<keyword evidence="7 9" id="KW-0173">Coenzyme A biosynthesis</keyword>
<feature type="binding site" evidence="9">
    <location>
        <position position="99"/>
    </location>
    <ligand>
        <name>ATP</name>
        <dbReference type="ChEBI" id="CHEBI:30616"/>
    </ligand>
</feature>
<protein>
    <recommendedName>
        <fullName evidence="9">Phosphopantetheine adenylyltransferase</fullName>
        <ecNumber evidence="9">2.7.7.3</ecNumber>
    </recommendedName>
    <alternativeName>
        <fullName evidence="9">Dephospho-CoA pyrophosphorylase</fullName>
    </alternativeName>
    <alternativeName>
        <fullName evidence="9">Pantetheine-phosphate adenylyltransferase</fullName>
        <shortName evidence="9">PPAT</shortName>
    </alternativeName>
</protein>
<dbReference type="GO" id="GO:0005524">
    <property type="term" value="F:ATP binding"/>
    <property type="evidence" value="ECO:0007669"/>
    <property type="project" value="UniProtKB-KW"/>
</dbReference>
<dbReference type="InterPro" id="IPR014729">
    <property type="entry name" value="Rossmann-like_a/b/a_fold"/>
</dbReference>
<keyword evidence="4 9" id="KW-0547">Nucleotide-binding</keyword>
<evidence type="ECO:0000256" key="2">
    <source>
        <dbReference type="ARBA" id="ARBA00022679"/>
    </source>
</evidence>
<dbReference type="AlphaFoldDB" id="A0A0J5P5I5"/>
<proteinExistence type="inferred from homology"/>
<comment type="similarity">
    <text evidence="9">Belongs to the bacterial CoaD family.</text>
</comment>
<feature type="binding site" evidence="9">
    <location>
        <position position="42"/>
    </location>
    <ligand>
        <name>substrate</name>
    </ligand>
</feature>
<organism evidence="11 12">
    <name type="scientific">Muribacter muris</name>
    <dbReference type="NCBI Taxonomy" id="67855"/>
    <lineage>
        <taxon>Bacteria</taxon>
        <taxon>Pseudomonadati</taxon>
        <taxon>Pseudomonadota</taxon>
        <taxon>Gammaproteobacteria</taxon>
        <taxon>Pasteurellales</taxon>
        <taxon>Pasteurellaceae</taxon>
        <taxon>Muribacter</taxon>
    </lineage>
</organism>
<evidence type="ECO:0000256" key="8">
    <source>
        <dbReference type="ARBA" id="ARBA00029346"/>
    </source>
</evidence>
<keyword evidence="6 9" id="KW-0460">Magnesium</keyword>
<dbReference type="SUPFAM" id="SSF52374">
    <property type="entry name" value="Nucleotidylyl transferase"/>
    <property type="match status" value="1"/>
</dbReference>
<dbReference type="EMBL" id="JWIZ01000031">
    <property type="protein sequence ID" value="KMK51531.1"/>
    <property type="molecule type" value="Genomic_DNA"/>
</dbReference>
<dbReference type="CDD" id="cd02163">
    <property type="entry name" value="PPAT"/>
    <property type="match status" value="1"/>
</dbReference>
<comment type="pathway">
    <text evidence="9">Cofactor biosynthesis; coenzyme A biosynthesis; CoA from (R)-pantothenate: step 4/5.</text>
</comment>
<dbReference type="PRINTS" id="PR01020">
    <property type="entry name" value="LPSBIOSNTHSS"/>
</dbReference>
<feature type="binding site" evidence="9">
    <location>
        <position position="18"/>
    </location>
    <ligand>
        <name>ATP</name>
        <dbReference type="ChEBI" id="CHEBI:30616"/>
    </ligand>
</feature>
<evidence type="ECO:0000256" key="9">
    <source>
        <dbReference type="HAMAP-Rule" id="MF_00151"/>
    </source>
</evidence>
<evidence type="ECO:0000256" key="3">
    <source>
        <dbReference type="ARBA" id="ARBA00022695"/>
    </source>
</evidence>
<evidence type="ECO:0000256" key="1">
    <source>
        <dbReference type="ARBA" id="ARBA00022490"/>
    </source>
</evidence>
<sequence>MQKKVIYAGTFDPITHGHLDIIQRAAALFDRLIVAVAHNPSKNPLFSLSQRVELVQKSTAHLANVEVRGFSGLLADFARELGAVSLIRGIRGSDDIDYEIQLAQLNHKLSGSLETLFFPPSVQWRYLSSTMVREIYRHHGDITPFVPDAVCESITRSVSQNNVQNG</sequence>
<dbReference type="InterPro" id="IPR004821">
    <property type="entry name" value="Cyt_trans-like"/>
</dbReference>
<comment type="subunit">
    <text evidence="9">Homohexamer.</text>
</comment>
<dbReference type="PANTHER" id="PTHR21342">
    <property type="entry name" value="PHOSPHOPANTETHEINE ADENYLYLTRANSFERASE"/>
    <property type="match status" value="1"/>
</dbReference>
<evidence type="ECO:0000256" key="5">
    <source>
        <dbReference type="ARBA" id="ARBA00022840"/>
    </source>
</evidence>
<comment type="subcellular location">
    <subcellularLocation>
        <location evidence="9">Cytoplasm</location>
    </subcellularLocation>
</comment>
<dbReference type="RefSeq" id="WP_047976868.1">
    <property type="nucleotide sequence ID" value="NZ_JWIZ01000031.1"/>
</dbReference>
<evidence type="ECO:0000256" key="7">
    <source>
        <dbReference type="ARBA" id="ARBA00022993"/>
    </source>
</evidence>
<dbReference type="GO" id="GO:0015937">
    <property type="term" value="P:coenzyme A biosynthetic process"/>
    <property type="evidence" value="ECO:0007669"/>
    <property type="project" value="UniProtKB-UniRule"/>
</dbReference>
<dbReference type="EC" id="2.7.7.3" evidence="9"/>
<keyword evidence="3 9" id="KW-0548">Nucleotidyltransferase</keyword>
<dbReference type="STRING" id="67855.RO21_05875"/>
<dbReference type="PANTHER" id="PTHR21342:SF1">
    <property type="entry name" value="PHOSPHOPANTETHEINE ADENYLYLTRANSFERASE"/>
    <property type="match status" value="1"/>
</dbReference>
<dbReference type="HAMAP" id="MF_00151">
    <property type="entry name" value="PPAT_bact"/>
    <property type="match status" value="1"/>
</dbReference>
<keyword evidence="5 9" id="KW-0067">ATP-binding</keyword>
<dbReference type="NCBIfam" id="TIGR00125">
    <property type="entry name" value="cyt_tran_rel"/>
    <property type="match status" value="1"/>
</dbReference>
<evidence type="ECO:0000256" key="6">
    <source>
        <dbReference type="ARBA" id="ARBA00022842"/>
    </source>
</evidence>
<feature type="binding site" evidence="9">
    <location>
        <position position="10"/>
    </location>
    <ligand>
        <name>substrate</name>
    </ligand>
</feature>